<evidence type="ECO:0000259" key="5">
    <source>
        <dbReference type="PROSITE" id="PS51781"/>
    </source>
</evidence>
<dbReference type="eggNOG" id="COG3103">
    <property type="taxonomic scope" value="Bacteria"/>
</dbReference>
<dbReference type="Gene3D" id="3.90.1720.10">
    <property type="entry name" value="endopeptidase domain like (from Nostoc punctiforme)"/>
    <property type="match status" value="1"/>
</dbReference>
<dbReference type="Pfam" id="PF05257">
    <property type="entry name" value="CHAP"/>
    <property type="match status" value="1"/>
</dbReference>
<dbReference type="SUPFAM" id="SSF54001">
    <property type="entry name" value="Cysteine proteinases"/>
    <property type="match status" value="1"/>
</dbReference>
<dbReference type="Gene3D" id="2.30.30.40">
    <property type="entry name" value="SH3 Domains"/>
    <property type="match status" value="3"/>
</dbReference>
<evidence type="ECO:0000256" key="2">
    <source>
        <dbReference type="ARBA" id="ARBA00011901"/>
    </source>
</evidence>
<evidence type="ECO:0000313" key="7">
    <source>
        <dbReference type="Proteomes" id="UP000002411"/>
    </source>
</evidence>
<dbReference type="Proteomes" id="UP000002411">
    <property type="component" value="Chromosome"/>
</dbReference>
<dbReference type="Pfam" id="PF08239">
    <property type="entry name" value="SH3_3"/>
    <property type="match status" value="3"/>
</dbReference>
<dbReference type="InterPro" id="IPR007921">
    <property type="entry name" value="CHAP_dom"/>
</dbReference>
<dbReference type="PANTHER" id="PTHR34408">
    <property type="entry name" value="FAMILY PROTEIN, PUTATIVE-RELATED"/>
    <property type="match status" value="1"/>
</dbReference>
<keyword evidence="7" id="KW-1185">Reference proteome</keyword>
<dbReference type="PANTHER" id="PTHR34408:SF1">
    <property type="entry name" value="GLYCOSYL HYDROLASE FAMILY 19 DOMAIN-CONTAINING PROTEIN HI_1415"/>
    <property type="match status" value="1"/>
</dbReference>
<feature type="domain" description="SH3b" evidence="5">
    <location>
        <begin position="379"/>
        <end position="442"/>
    </location>
</feature>
<feature type="compositionally biased region" description="Low complexity" evidence="3">
    <location>
        <begin position="277"/>
        <end position="293"/>
    </location>
</feature>
<dbReference type="InterPro" id="IPR003646">
    <property type="entry name" value="SH3-like_bac-type"/>
</dbReference>
<dbReference type="KEGG" id="ckl:CKL_0782"/>
<evidence type="ECO:0000313" key="6">
    <source>
        <dbReference type="EMBL" id="EDK32835.1"/>
    </source>
</evidence>
<evidence type="ECO:0000256" key="3">
    <source>
        <dbReference type="SAM" id="MobiDB-lite"/>
    </source>
</evidence>
<dbReference type="GO" id="GO:0008745">
    <property type="term" value="F:N-acetylmuramoyl-L-alanine amidase activity"/>
    <property type="evidence" value="ECO:0007669"/>
    <property type="project" value="UniProtKB-EC"/>
</dbReference>
<feature type="region of interest" description="Disordered" evidence="3">
    <location>
        <begin position="173"/>
        <end position="195"/>
    </location>
</feature>
<feature type="domain" description="Peptidase C51" evidence="4">
    <location>
        <begin position="32"/>
        <end position="163"/>
    </location>
</feature>
<dbReference type="HOGENOM" id="CLU_646724_0_0_9"/>
<proteinExistence type="predicted"/>
<dbReference type="RefSeq" id="WP_011989350.1">
    <property type="nucleotide sequence ID" value="NC_009706.1"/>
</dbReference>
<dbReference type="AlphaFoldDB" id="A5N6A4"/>
<dbReference type="STRING" id="431943.CKL_0782"/>
<dbReference type="eggNOG" id="COG3942">
    <property type="taxonomic scope" value="Bacteria"/>
</dbReference>
<accession>A5N6A4</accession>
<gene>
    <name evidence="6" type="ordered locus">CKL_0782</name>
</gene>
<evidence type="ECO:0000259" key="4">
    <source>
        <dbReference type="PROSITE" id="PS50911"/>
    </source>
</evidence>
<sequence>MNRSKKLVFAFFISTAIMNSKNIVNTAYASSDLPNIQSSAYTAVGNIFAKCGYTGQCTWFTYGRVLEKLGIALPSEFYGNAVDWWYANAKDNVYSYGSEPKANSIIVWGGGSVGYGHVGFVEEVDGDTIYFNEGNFSVRGSYDGNIKTISKEAIKNRGNLYLKGYIYVGEGATQASSGSNSNGSSSSSTDTYQPVSNGTYQNGVVNISNSSSVLNIRNGAGTSFSILGYLKKGETVQIVGTIGDWYKIKLNSSYGYVSSNYISSGASSTNSAVQQLSSNSPSQNSGSSTSTGSGYVKLSATSSTLNLRSTPQGNIISSLPNGTAVNILESNGSWYKVSVNGTTGYVYSSYISTSQAAASSNVAATNTSTSQSSTSSQTGKTGTVTLSNSSSVLNLRNNPWTGRILTTLPNGTSVTILSTEGRWYKIQWGSTIGYVHSDYINI</sequence>
<organism evidence="6 7">
    <name type="scientific">Clostridium kluyveri (strain ATCC 8527 / DSM 555 / NBRC 12016 / NCIMB 10680 / K1)</name>
    <dbReference type="NCBI Taxonomy" id="431943"/>
    <lineage>
        <taxon>Bacteria</taxon>
        <taxon>Bacillati</taxon>
        <taxon>Bacillota</taxon>
        <taxon>Clostridia</taxon>
        <taxon>Eubacteriales</taxon>
        <taxon>Clostridiaceae</taxon>
        <taxon>Clostridium</taxon>
    </lineage>
</organism>
<dbReference type="PROSITE" id="PS50911">
    <property type="entry name" value="CHAP"/>
    <property type="match status" value="1"/>
</dbReference>
<evidence type="ECO:0000256" key="1">
    <source>
        <dbReference type="ARBA" id="ARBA00001561"/>
    </source>
</evidence>
<dbReference type="SMART" id="SM00287">
    <property type="entry name" value="SH3b"/>
    <property type="match status" value="3"/>
</dbReference>
<reference evidence="6 7" key="1">
    <citation type="journal article" date="2008" name="Proc. Natl. Acad. Sci. U.S.A.">
        <title>The genome of Clostridium kluyveri, a strict anaerobe with unique metabolic features.</title>
        <authorList>
            <person name="Seedorf H."/>
            <person name="Fricke W.F."/>
            <person name="Veith B."/>
            <person name="Brueggemann H."/>
            <person name="Liesegang H."/>
            <person name="Strittmatter A."/>
            <person name="Miethke M."/>
            <person name="Buckel W."/>
            <person name="Hinderberger J."/>
            <person name="Li F."/>
            <person name="Hagemeier C."/>
            <person name="Thauer R.K."/>
            <person name="Gottschalk G."/>
        </authorList>
    </citation>
    <scope>NUCLEOTIDE SEQUENCE [LARGE SCALE GENOMIC DNA]</scope>
    <source>
        <strain evidence="7">ATCC 8527 / DSM 555 / NCIMB 10680</strain>
    </source>
</reference>
<feature type="compositionally biased region" description="Low complexity" evidence="3">
    <location>
        <begin position="176"/>
        <end position="188"/>
    </location>
</feature>
<feature type="domain" description="SH3b" evidence="5">
    <location>
        <begin position="285"/>
        <end position="355"/>
    </location>
</feature>
<protein>
    <recommendedName>
        <fullName evidence="2">N-acetylmuramoyl-L-alanine amidase</fullName>
        <ecNumber evidence="2">3.5.1.28</ecNumber>
    </recommendedName>
</protein>
<dbReference type="InterPro" id="IPR038765">
    <property type="entry name" value="Papain-like_cys_pep_sf"/>
</dbReference>
<feature type="domain" description="SH3b" evidence="5">
    <location>
        <begin position="200"/>
        <end position="266"/>
    </location>
</feature>
<dbReference type="PROSITE" id="PS51781">
    <property type="entry name" value="SH3B"/>
    <property type="match status" value="3"/>
</dbReference>
<comment type="catalytic activity">
    <reaction evidence="1">
        <text>Hydrolyzes the link between N-acetylmuramoyl residues and L-amino acid residues in certain cell-wall glycopeptides.</text>
        <dbReference type="EC" id="3.5.1.28"/>
    </reaction>
</comment>
<name>A5N6A4_CLOK5</name>
<dbReference type="InterPro" id="IPR052354">
    <property type="entry name" value="Cell_Wall_Dynamics_Protein"/>
</dbReference>
<feature type="region of interest" description="Disordered" evidence="3">
    <location>
        <begin position="272"/>
        <end position="293"/>
    </location>
</feature>
<dbReference type="EC" id="3.5.1.28" evidence="2"/>
<dbReference type="EMBL" id="CP000673">
    <property type="protein sequence ID" value="EDK32835.1"/>
    <property type="molecule type" value="Genomic_DNA"/>
</dbReference>